<dbReference type="PANTHER" id="PTHR40278">
    <property type="entry name" value="DNA UTILIZATION PROTEIN HOFN"/>
    <property type="match status" value="1"/>
</dbReference>
<dbReference type="AlphaFoldDB" id="A0A1F5NRT4"/>
<evidence type="ECO:0000313" key="2">
    <source>
        <dbReference type="EMBL" id="OGE80381.1"/>
    </source>
</evidence>
<keyword evidence="1" id="KW-1133">Transmembrane helix</keyword>
<gene>
    <name evidence="2" type="ORF">A2826_02910</name>
</gene>
<proteinExistence type="predicted"/>
<keyword evidence="1" id="KW-0812">Transmembrane</keyword>
<dbReference type="Pfam" id="PF05137">
    <property type="entry name" value="PilN"/>
    <property type="match status" value="1"/>
</dbReference>
<feature type="transmembrane region" description="Helical" evidence="1">
    <location>
        <begin position="29"/>
        <end position="48"/>
    </location>
</feature>
<organism evidence="2 3">
    <name type="scientific">Candidatus Doudnabacteria bacterium RIFCSPHIGHO2_01_FULL_43_23</name>
    <dbReference type="NCBI Taxonomy" id="1817822"/>
    <lineage>
        <taxon>Bacteria</taxon>
        <taxon>Candidatus Doudnaibacteriota</taxon>
    </lineage>
</organism>
<dbReference type="EMBL" id="MFEI01000034">
    <property type="protein sequence ID" value="OGE80381.1"/>
    <property type="molecule type" value="Genomic_DNA"/>
</dbReference>
<evidence type="ECO:0000256" key="1">
    <source>
        <dbReference type="SAM" id="Phobius"/>
    </source>
</evidence>
<keyword evidence="1" id="KW-0472">Membrane</keyword>
<dbReference type="InterPro" id="IPR052534">
    <property type="entry name" value="Extracell_DNA_Util/SecSys_Comp"/>
</dbReference>
<evidence type="ECO:0008006" key="4">
    <source>
        <dbReference type="Google" id="ProtNLM"/>
    </source>
</evidence>
<protein>
    <recommendedName>
        <fullName evidence="4">PilN domain-containing protein</fullName>
    </recommendedName>
</protein>
<dbReference type="PANTHER" id="PTHR40278:SF1">
    <property type="entry name" value="DNA UTILIZATION PROTEIN HOFN"/>
    <property type="match status" value="1"/>
</dbReference>
<dbReference type="STRING" id="1817822.A2826_02910"/>
<sequence>MPDINLLKGHKLPQGFQTVRRIPQGTGKVTLIVLLILVVLELGLYGMLRVKKNNVVSDTTQKEQEISQFKSSIESQADEINEAVAGQFTAQTFAELFEKHIYWTKVLEEMGKVTLKTVSFQNLQGGSEEAEFIVSGTAASFSEVGKFLLGFETSKNFESVELLSTEPDQVAGFVQFEVKVQMDKNLLLDYDEDIKPITP</sequence>
<dbReference type="InterPro" id="IPR007813">
    <property type="entry name" value="PilN"/>
</dbReference>
<reference evidence="2 3" key="1">
    <citation type="journal article" date="2016" name="Nat. Commun.">
        <title>Thousands of microbial genomes shed light on interconnected biogeochemical processes in an aquifer system.</title>
        <authorList>
            <person name="Anantharaman K."/>
            <person name="Brown C.T."/>
            <person name="Hug L.A."/>
            <person name="Sharon I."/>
            <person name="Castelle C.J."/>
            <person name="Probst A.J."/>
            <person name="Thomas B.C."/>
            <person name="Singh A."/>
            <person name="Wilkins M.J."/>
            <person name="Karaoz U."/>
            <person name="Brodie E.L."/>
            <person name="Williams K.H."/>
            <person name="Hubbard S.S."/>
            <person name="Banfield J.F."/>
        </authorList>
    </citation>
    <scope>NUCLEOTIDE SEQUENCE [LARGE SCALE GENOMIC DNA]</scope>
</reference>
<dbReference type="Proteomes" id="UP000177912">
    <property type="component" value="Unassembled WGS sequence"/>
</dbReference>
<evidence type="ECO:0000313" key="3">
    <source>
        <dbReference type="Proteomes" id="UP000177912"/>
    </source>
</evidence>
<accession>A0A1F5NRT4</accession>
<name>A0A1F5NRT4_9BACT</name>
<comment type="caution">
    <text evidence="2">The sequence shown here is derived from an EMBL/GenBank/DDBJ whole genome shotgun (WGS) entry which is preliminary data.</text>
</comment>